<dbReference type="PANTHER" id="PTHR33337:SF40">
    <property type="entry name" value="CENP-V_GFA DOMAIN-CONTAINING PROTEIN-RELATED"/>
    <property type="match status" value="1"/>
</dbReference>
<keyword evidence="3" id="KW-0862">Zinc</keyword>
<evidence type="ECO:0000313" key="7">
    <source>
        <dbReference type="Proteomes" id="UP001600888"/>
    </source>
</evidence>
<keyword evidence="2" id="KW-0479">Metal-binding</keyword>
<protein>
    <recommendedName>
        <fullName evidence="5">CENP-V/GFA domain-containing protein</fullName>
    </recommendedName>
</protein>
<accession>A0ABR4EUN8</accession>
<dbReference type="InterPro" id="IPR011057">
    <property type="entry name" value="Mss4-like_sf"/>
</dbReference>
<evidence type="ECO:0000256" key="1">
    <source>
        <dbReference type="ARBA" id="ARBA00005495"/>
    </source>
</evidence>
<evidence type="ECO:0000313" key="6">
    <source>
        <dbReference type="EMBL" id="KAL2286134.1"/>
    </source>
</evidence>
<keyword evidence="4" id="KW-0456">Lyase</keyword>
<dbReference type="PANTHER" id="PTHR33337">
    <property type="entry name" value="GFA DOMAIN-CONTAINING PROTEIN"/>
    <property type="match status" value="1"/>
</dbReference>
<keyword evidence="7" id="KW-1185">Reference proteome</keyword>
<dbReference type="Proteomes" id="UP001600888">
    <property type="component" value="Unassembled WGS sequence"/>
</dbReference>
<evidence type="ECO:0000256" key="3">
    <source>
        <dbReference type="ARBA" id="ARBA00022833"/>
    </source>
</evidence>
<dbReference type="InterPro" id="IPR006913">
    <property type="entry name" value="CENP-V/GFA"/>
</dbReference>
<dbReference type="Gene3D" id="3.90.1590.10">
    <property type="entry name" value="glutathione-dependent formaldehyde- activating enzyme (gfa)"/>
    <property type="match status" value="1"/>
</dbReference>
<sequence>MYWYKNIAHKISVLPSSMSSPQFPISSKSLMVMSSPTDPELRSTVHGEDAGKEEDIAWRTAHPYQKPSDDDDFTAEWEGSCHCGNIKYILSREKPLSSKYCHCVDCQRMHAAPFQWAAIFHKSDFRFLNGTQGLNFYSPSLRRPLHDLPCKVYCETCHTPIMDEGRRMIMLFPELLKGIHSQRGKDAFKIGDHICWGGRVVDEGVFDRDGVRKWKGVDKQSELLDDGTGGKL</sequence>
<feature type="domain" description="CENP-V/GFA" evidence="5">
    <location>
        <begin position="77"/>
        <end position="189"/>
    </location>
</feature>
<dbReference type="PROSITE" id="PS51891">
    <property type="entry name" value="CENP_V_GFA"/>
    <property type="match status" value="1"/>
</dbReference>
<gene>
    <name evidence="6" type="ORF">FJTKL_07348</name>
</gene>
<organism evidence="6 7">
    <name type="scientific">Diaporthe vaccinii</name>
    <dbReference type="NCBI Taxonomy" id="105482"/>
    <lineage>
        <taxon>Eukaryota</taxon>
        <taxon>Fungi</taxon>
        <taxon>Dikarya</taxon>
        <taxon>Ascomycota</taxon>
        <taxon>Pezizomycotina</taxon>
        <taxon>Sordariomycetes</taxon>
        <taxon>Sordariomycetidae</taxon>
        <taxon>Diaporthales</taxon>
        <taxon>Diaporthaceae</taxon>
        <taxon>Diaporthe</taxon>
        <taxon>Diaporthe eres species complex</taxon>
    </lineage>
</organism>
<dbReference type="SUPFAM" id="SSF51316">
    <property type="entry name" value="Mss4-like"/>
    <property type="match status" value="1"/>
</dbReference>
<dbReference type="Pfam" id="PF04828">
    <property type="entry name" value="GFA"/>
    <property type="match status" value="1"/>
</dbReference>
<comment type="similarity">
    <text evidence="1">Belongs to the Gfa family.</text>
</comment>
<name>A0ABR4EUN8_9PEZI</name>
<dbReference type="EMBL" id="JBAWTH010000026">
    <property type="protein sequence ID" value="KAL2286134.1"/>
    <property type="molecule type" value="Genomic_DNA"/>
</dbReference>
<proteinExistence type="inferred from homology"/>
<evidence type="ECO:0000259" key="5">
    <source>
        <dbReference type="PROSITE" id="PS51891"/>
    </source>
</evidence>
<evidence type="ECO:0000256" key="4">
    <source>
        <dbReference type="ARBA" id="ARBA00023239"/>
    </source>
</evidence>
<evidence type="ECO:0000256" key="2">
    <source>
        <dbReference type="ARBA" id="ARBA00022723"/>
    </source>
</evidence>
<reference evidence="6 7" key="1">
    <citation type="submission" date="2024-03" db="EMBL/GenBank/DDBJ databases">
        <title>A high-quality draft genome sequence of Diaporthe vaccinii, a causative agent of upright dieback and viscid rot disease in cranberry plants.</title>
        <authorList>
            <person name="Sarrasin M."/>
            <person name="Lang B.F."/>
            <person name="Burger G."/>
        </authorList>
    </citation>
    <scope>NUCLEOTIDE SEQUENCE [LARGE SCALE GENOMIC DNA]</scope>
    <source>
        <strain evidence="6 7">IS7</strain>
    </source>
</reference>
<comment type="caution">
    <text evidence="6">The sequence shown here is derived from an EMBL/GenBank/DDBJ whole genome shotgun (WGS) entry which is preliminary data.</text>
</comment>